<evidence type="ECO:0000256" key="1">
    <source>
        <dbReference type="ARBA" id="ARBA00022722"/>
    </source>
</evidence>
<dbReference type="GO" id="GO:0005829">
    <property type="term" value="C:cytosol"/>
    <property type="evidence" value="ECO:0007669"/>
    <property type="project" value="TreeGrafter"/>
</dbReference>
<comment type="caution">
    <text evidence="7">The sequence shown here is derived from an EMBL/GenBank/DDBJ whole genome shotgun (WGS) entry which is preliminary data.</text>
</comment>
<keyword evidence="2" id="KW-0378">Hydrolase</keyword>
<dbReference type="GO" id="GO:0003676">
    <property type="term" value="F:nucleic acid binding"/>
    <property type="evidence" value="ECO:0007669"/>
    <property type="project" value="InterPro"/>
</dbReference>
<accession>A0AAW9K4P8</accession>
<evidence type="ECO:0000256" key="3">
    <source>
        <dbReference type="ARBA" id="ARBA00038412"/>
    </source>
</evidence>
<dbReference type="PANTHER" id="PTHR41286:SF1">
    <property type="entry name" value="HNH NUCLEASE YAJD-RELATED"/>
    <property type="match status" value="1"/>
</dbReference>
<protein>
    <recommendedName>
        <fullName evidence="4">Putative HNH nuclease YajD</fullName>
    </recommendedName>
</protein>
<dbReference type="Proteomes" id="UP001290462">
    <property type="component" value="Unassembled WGS sequence"/>
</dbReference>
<sequence length="109" mass="13003">MNLMTPLLLAQLKQWIAEDTVWKFYKTKEWRIIRGKARKRDNNECQKHKRRGGQAAMDMVHHKQHVKDHPELALLLSNTESLCNACHNEEHPEKLAGYKKPKFTNEERW</sequence>
<reference evidence="7" key="1">
    <citation type="submission" date="2023-08" db="EMBL/GenBank/DDBJ databases">
        <title>Genomic characterization of piscicolin 126 produced by Carnobacterium maltaromaticum CM22 strain isolated from salmon (Salmo salar).</title>
        <authorList>
            <person name="Gonzalez-Gragera E."/>
            <person name="Garcia-Lopez J.D."/>
            <person name="Teso-Perez C."/>
            <person name="Gimenez-Hernandez I."/>
            <person name="Peralta-Sanchez J.M."/>
            <person name="Valdivia E."/>
            <person name="Montalban-Lopez M."/>
            <person name="Martin-Platero A.M."/>
            <person name="Banos A."/>
            <person name="Martinez-Bueno M."/>
        </authorList>
    </citation>
    <scope>NUCLEOTIDE SEQUENCE</scope>
    <source>
        <strain evidence="7">CM22</strain>
    </source>
</reference>
<name>A0AAW9K4P8_CARML</name>
<dbReference type="AlphaFoldDB" id="A0AAW9K4P8"/>
<dbReference type="GO" id="GO:0008270">
    <property type="term" value="F:zinc ion binding"/>
    <property type="evidence" value="ECO:0007669"/>
    <property type="project" value="InterPro"/>
</dbReference>
<dbReference type="GO" id="GO:0016787">
    <property type="term" value="F:hydrolase activity"/>
    <property type="evidence" value="ECO:0007669"/>
    <property type="project" value="UniProtKB-KW"/>
</dbReference>
<dbReference type="PANTHER" id="PTHR41286">
    <property type="entry name" value="HNH NUCLEASE YAJD-RELATED"/>
    <property type="match status" value="1"/>
</dbReference>
<dbReference type="Pfam" id="PF01844">
    <property type="entry name" value="HNH"/>
    <property type="match status" value="1"/>
</dbReference>
<organism evidence="7 8">
    <name type="scientific">Carnobacterium maltaromaticum</name>
    <name type="common">Carnobacterium piscicola</name>
    <dbReference type="NCBI Taxonomy" id="2751"/>
    <lineage>
        <taxon>Bacteria</taxon>
        <taxon>Bacillati</taxon>
        <taxon>Bacillota</taxon>
        <taxon>Bacilli</taxon>
        <taxon>Lactobacillales</taxon>
        <taxon>Carnobacteriaceae</taxon>
        <taxon>Carnobacterium</taxon>
    </lineage>
</organism>
<evidence type="ECO:0000259" key="6">
    <source>
        <dbReference type="Pfam" id="PF01844"/>
    </source>
</evidence>
<feature type="domain" description="HNH" evidence="6">
    <location>
        <begin position="45"/>
        <end position="92"/>
    </location>
</feature>
<evidence type="ECO:0000256" key="2">
    <source>
        <dbReference type="ARBA" id="ARBA00022801"/>
    </source>
</evidence>
<proteinExistence type="inferred from homology"/>
<comment type="similarity">
    <text evidence="3">Belongs to the HNH nuclease family.</text>
</comment>
<feature type="region of interest" description="Disordered" evidence="5">
    <location>
        <begin position="39"/>
        <end position="63"/>
    </location>
</feature>
<keyword evidence="7" id="KW-0255">Endonuclease</keyword>
<dbReference type="EMBL" id="JAVBVO010000028">
    <property type="protein sequence ID" value="MDZ5760766.1"/>
    <property type="molecule type" value="Genomic_DNA"/>
</dbReference>
<dbReference type="GO" id="GO:0004519">
    <property type="term" value="F:endonuclease activity"/>
    <property type="evidence" value="ECO:0007669"/>
    <property type="project" value="UniProtKB-KW"/>
</dbReference>
<gene>
    <name evidence="7" type="ORF">RAK27_19155</name>
</gene>
<dbReference type="InterPro" id="IPR002711">
    <property type="entry name" value="HNH"/>
</dbReference>
<evidence type="ECO:0000256" key="4">
    <source>
        <dbReference type="ARBA" id="ARBA00040194"/>
    </source>
</evidence>
<keyword evidence="1" id="KW-0540">Nuclease</keyword>
<dbReference type="RefSeq" id="WP_317944491.1">
    <property type="nucleotide sequence ID" value="NZ_CP185245.1"/>
</dbReference>
<evidence type="ECO:0000313" key="7">
    <source>
        <dbReference type="EMBL" id="MDZ5760766.1"/>
    </source>
</evidence>
<evidence type="ECO:0000313" key="8">
    <source>
        <dbReference type="Proteomes" id="UP001290462"/>
    </source>
</evidence>
<evidence type="ECO:0000256" key="5">
    <source>
        <dbReference type="SAM" id="MobiDB-lite"/>
    </source>
</evidence>